<evidence type="ECO:0000313" key="4">
    <source>
        <dbReference type="EMBL" id="CAG8557391.1"/>
    </source>
</evidence>
<sequence>MERFIETVEKLEWALILNTPVQNVSSQLEQDAFDIGLASTVINGQYKQSLTCAVAREILGIELLNDDQDIKTFVETLDISSYVSTRIKSYLSFDHDSFQELIKKQQIIKQLYLLCVSVASLNAFVQTCWTGPVFDLEPQDILPAAIRERYSVAELNRKVHEILSVDGEDVYHLTPRALYLLIPRIILVENSSLFTYLKSIHWWGQRVLFIQQRILDNVSGSLHDTMLQYLQSSSDALPSLIPEEKTTEIYTRFHLEYGIINHFYGHDSLAKEHFTKAQELSGFKWMLTGMLGKRTKFQTFDVSQLLVVANSQDVEFKRDDDLESSGIKNVPNALSLNDDTLLEKVEISEIINNDKNGLNSKSNLKIIDQCLLLAFCLNVKNTNPSHGITTEQMMPFVSRVLENPNNWMVYTMALLLRSRLEKEKSRTVERSVLQLQALVDQFPLELSSAKERLNYFYQILLPSKWEMEKELALQYLSLGVVQSALQIFERLEMWEDIINCYIMLEKEFKAKGIILERLNVTPNSPKLYCLLGDVEKNPKRWEHAWDISGNRYGRAMRSLGAYWFKQKEYRKSIECYTKALNVNPIFENAWFVQGCAAMHVEEWDISLQAFSRAIAIDPDNSEAWNNLASVFLKQGRKVDAFNAFQQGLKQKYDSWRIWTNYMYTAVDIGEFSETIRAMQRVVDLRWEKEKESCIDLDVLEILVNAITQGILDANKNSASRLAPRLENLLTETITSRMTSHPRIWQLCAQFWFWKKEYDKALESHLRAYRCILHNPRLETSEDIFKQAANTAIEVVEAYQNLGDLTIVHKNSKEKMTSEDSQTEVSTTLVCKDWKYQAKSLLTSLIGKTKNFEGTEMHDKLKETLKELKSL</sequence>
<keyword evidence="5" id="KW-1185">Reference proteome</keyword>
<dbReference type="Gene3D" id="1.25.40.10">
    <property type="entry name" value="Tetratricopeptide repeat domain"/>
    <property type="match status" value="1"/>
</dbReference>
<dbReference type="SMART" id="SM00028">
    <property type="entry name" value="TPR"/>
    <property type="match status" value="4"/>
</dbReference>
<keyword evidence="1" id="KW-0677">Repeat</keyword>
<dbReference type="Pfam" id="PF13432">
    <property type="entry name" value="TPR_16"/>
    <property type="match status" value="1"/>
</dbReference>
<evidence type="ECO:0000256" key="1">
    <source>
        <dbReference type="ARBA" id="ARBA00022737"/>
    </source>
</evidence>
<feature type="repeat" description="TPR" evidence="3">
    <location>
        <begin position="553"/>
        <end position="586"/>
    </location>
</feature>
<evidence type="ECO:0000313" key="5">
    <source>
        <dbReference type="Proteomes" id="UP000789405"/>
    </source>
</evidence>
<keyword evidence="2 3" id="KW-0802">TPR repeat</keyword>
<feature type="repeat" description="TPR" evidence="3">
    <location>
        <begin position="587"/>
        <end position="620"/>
    </location>
</feature>
<dbReference type="EMBL" id="CAJVPY010002343">
    <property type="protein sequence ID" value="CAG8557391.1"/>
    <property type="molecule type" value="Genomic_DNA"/>
</dbReference>
<dbReference type="Proteomes" id="UP000789405">
    <property type="component" value="Unassembled WGS sequence"/>
</dbReference>
<evidence type="ECO:0000256" key="3">
    <source>
        <dbReference type="PROSITE-ProRule" id="PRU00339"/>
    </source>
</evidence>
<organism evidence="4 5">
    <name type="scientific">Dentiscutata erythropus</name>
    <dbReference type="NCBI Taxonomy" id="1348616"/>
    <lineage>
        <taxon>Eukaryota</taxon>
        <taxon>Fungi</taxon>
        <taxon>Fungi incertae sedis</taxon>
        <taxon>Mucoromycota</taxon>
        <taxon>Glomeromycotina</taxon>
        <taxon>Glomeromycetes</taxon>
        <taxon>Diversisporales</taxon>
        <taxon>Gigasporaceae</taxon>
        <taxon>Dentiscutata</taxon>
    </lineage>
</organism>
<dbReference type="SUPFAM" id="SSF48452">
    <property type="entry name" value="TPR-like"/>
    <property type="match status" value="2"/>
</dbReference>
<comment type="caution">
    <text evidence="4">The sequence shown here is derived from an EMBL/GenBank/DDBJ whole genome shotgun (WGS) entry which is preliminary data.</text>
</comment>
<accession>A0A9N9FRT5</accession>
<dbReference type="InterPro" id="IPR044244">
    <property type="entry name" value="TTC27/Emw1"/>
</dbReference>
<proteinExistence type="predicted"/>
<name>A0A9N9FRT5_9GLOM</name>
<protein>
    <submittedName>
        <fullName evidence="4">10089_t:CDS:1</fullName>
    </submittedName>
</protein>
<dbReference type="PANTHER" id="PTHR16193:SF0">
    <property type="entry name" value="TETRATRICOPEPTIDE REPEAT PROTEIN 27"/>
    <property type="match status" value="1"/>
</dbReference>
<evidence type="ECO:0000256" key="2">
    <source>
        <dbReference type="ARBA" id="ARBA00022803"/>
    </source>
</evidence>
<dbReference type="InterPro" id="IPR019734">
    <property type="entry name" value="TPR_rpt"/>
</dbReference>
<dbReference type="PANTHER" id="PTHR16193">
    <property type="entry name" value="TETRATRICOPEPTIDE REPEAT PROTEIN 27"/>
    <property type="match status" value="1"/>
</dbReference>
<reference evidence="4" key="1">
    <citation type="submission" date="2021-06" db="EMBL/GenBank/DDBJ databases">
        <authorList>
            <person name="Kallberg Y."/>
            <person name="Tangrot J."/>
            <person name="Rosling A."/>
        </authorList>
    </citation>
    <scope>NUCLEOTIDE SEQUENCE</scope>
    <source>
        <strain evidence="4">MA453B</strain>
    </source>
</reference>
<dbReference type="InterPro" id="IPR011990">
    <property type="entry name" value="TPR-like_helical_dom_sf"/>
</dbReference>
<gene>
    <name evidence="4" type="ORF">DERYTH_LOCUS5567</name>
</gene>
<dbReference type="PROSITE" id="PS50005">
    <property type="entry name" value="TPR"/>
    <property type="match status" value="2"/>
</dbReference>
<dbReference type="AlphaFoldDB" id="A0A9N9FRT5"/>
<dbReference type="OrthoDB" id="1936594at2759"/>